<sequence>MDPTLEKHREQLVIEVGRKLDKARMIRFEERTGFFSSTDLGRIASHYYIKYNTIETFNELFDAHKTEGDILAIVSKAEEFEQIKVREEEIEELEALLGDFCELATPGGVENSYGKINILLQTYVSRGEIDSFSLISDSAYVAQNAARIIRALFEVALRKRWPAMTYRLLNLSKIIDKRLWGWVSPLRQFSVLPPHVLTKLEQKNLTIDKLKDMRKDEIGHILHHVNIGLKVKQCVHQIPSITMEATVQPITRTVLRVRLNITSDFKWNDQVHGTGGEPWWIWVEDPTNDHIYHSEYFIIQKKQVIAKETQLLVFTIPIFEPLPSQYYIRAVSDRWLGAEAVCIINFQHLILPERHPPHTETMKCTEVLLDKDQEKAFLLLTDPKKSQHQWGW</sequence>
<dbReference type="EMBL" id="CM037614">
    <property type="protein sequence ID" value="KAH8017426.1"/>
    <property type="molecule type" value="Genomic_DNA"/>
</dbReference>
<gene>
    <name evidence="1" type="primary">ASCC3_5</name>
    <name evidence="1" type="ORF">K3G42_029484</name>
</gene>
<protein>
    <submittedName>
        <fullName evidence="1">Activating signal cointegrator 1 complex subunit</fullName>
    </submittedName>
</protein>
<organism evidence="1 2">
    <name type="scientific">Sphaerodactylus townsendi</name>
    <dbReference type="NCBI Taxonomy" id="933632"/>
    <lineage>
        <taxon>Eukaryota</taxon>
        <taxon>Metazoa</taxon>
        <taxon>Chordata</taxon>
        <taxon>Craniata</taxon>
        <taxon>Vertebrata</taxon>
        <taxon>Euteleostomi</taxon>
        <taxon>Lepidosauria</taxon>
        <taxon>Squamata</taxon>
        <taxon>Bifurcata</taxon>
        <taxon>Gekkota</taxon>
        <taxon>Sphaerodactylidae</taxon>
        <taxon>Sphaerodactylus</taxon>
    </lineage>
</organism>
<evidence type="ECO:0000313" key="2">
    <source>
        <dbReference type="Proteomes" id="UP000827872"/>
    </source>
</evidence>
<comment type="caution">
    <text evidence="1">The sequence shown here is derived from an EMBL/GenBank/DDBJ whole genome shotgun (WGS) entry which is preliminary data.</text>
</comment>
<reference evidence="1" key="1">
    <citation type="submission" date="2021-08" db="EMBL/GenBank/DDBJ databases">
        <title>The first chromosome-level gecko genome reveals the dynamic sex chromosomes of Neotropical dwarf geckos (Sphaerodactylidae: Sphaerodactylus).</title>
        <authorList>
            <person name="Pinto B.J."/>
            <person name="Keating S.E."/>
            <person name="Gamble T."/>
        </authorList>
    </citation>
    <scope>NUCLEOTIDE SEQUENCE</scope>
    <source>
        <strain evidence="1">TG3544</strain>
    </source>
</reference>
<dbReference type="Proteomes" id="UP000827872">
    <property type="component" value="Linkage Group LG01"/>
</dbReference>
<name>A0ACB8GCV3_9SAUR</name>
<accession>A0ACB8GCV3</accession>
<proteinExistence type="predicted"/>
<keyword evidence="2" id="KW-1185">Reference proteome</keyword>
<evidence type="ECO:0000313" key="1">
    <source>
        <dbReference type="EMBL" id="KAH8017426.1"/>
    </source>
</evidence>